<gene>
    <name evidence="5" type="ORF">ACFFUR_15365</name>
</gene>
<accession>A0ABV5JB98</accession>
<reference evidence="5 6" key="1">
    <citation type="submission" date="2024-09" db="EMBL/GenBank/DDBJ databases">
        <authorList>
            <person name="Sun Q."/>
            <person name="Mori K."/>
        </authorList>
    </citation>
    <scope>NUCLEOTIDE SEQUENCE [LARGE SCALE GENOMIC DNA]</scope>
    <source>
        <strain evidence="5 6">CECT 7682</strain>
    </source>
</reference>
<dbReference type="Pfam" id="PF02311">
    <property type="entry name" value="AraC_binding"/>
    <property type="match status" value="1"/>
</dbReference>
<dbReference type="InterPro" id="IPR003313">
    <property type="entry name" value="AraC-bd"/>
</dbReference>
<dbReference type="InterPro" id="IPR018060">
    <property type="entry name" value="HTH_AraC"/>
</dbReference>
<dbReference type="SMART" id="SM00342">
    <property type="entry name" value="HTH_ARAC"/>
    <property type="match status" value="1"/>
</dbReference>
<evidence type="ECO:0000259" key="4">
    <source>
        <dbReference type="PROSITE" id="PS01124"/>
    </source>
</evidence>
<dbReference type="InterPro" id="IPR020449">
    <property type="entry name" value="Tscrpt_reg_AraC-type_HTH"/>
</dbReference>
<dbReference type="SUPFAM" id="SSF46689">
    <property type="entry name" value="Homeodomain-like"/>
    <property type="match status" value="2"/>
</dbReference>
<dbReference type="InterPro" id="IPR037923">
    <property type="entry name" value="HTH-like"/>
</dbReference>
<evidence type="ECO:0000256" key="2">
    <source>
        <dbReference type="ARBA" id="ARBA00023125"/>
    </source>
</evidence>
<dbReference type="PANTHER" id="PTHR43280">
    <property type="entry name" value="ARAC-FAMILY TRANSCRIPTIONAL REGULATOR"/>
    <property type="match status" value="1"/>
</dbReference>
<dbReference type="Gene3D" id="2.60.120.280">
    <property type="entry name" value="Regulatory protein AraC"/>
    <property type="match status" value="1"/>
</dbReference>
<dbReference type="EMBL" id="JBHMEW010000067">
    <property type="protein sequence ID" value="MFB9213194.1"/>
    <property type="molecule type" value="Genomic_DNA"/>
</dbReference>
<keyword evidence="3" id="KW-0804">Transcription</keyword>
<keyword evidence="1" id="KW-0805">Transcription regulation</keyword>
<protein>
    <submittedName>
        <fullName evidence="5">Helix-turn-helix domain-containing protein</fullName>
    </submittedName>
</protein>
<keyword evidence="2" id="KW-0238">DNA-binding</keyword>
<comment type="caution">
    <text evidence="5">The sequence shown here is derived from an EMBL/GenBank/DDBJ whole genome shotgun (WGS) entry which is preliminary data.</text>
</comment>
<evidence type="ECO:0000256" key="1">
    <source>
        <dbReference type="ARBA" id="ARBA00023015"/>
    </source>
</evidence>
<keyword evidence="6" id="KW-1185">Reference proteome</keyword>
<evidence type="ECO:0000256" key="3">
    <source>
        <dbReference type="ARBA" id="ARBA00023163"/>
    </source>
</evidence>
<dbReference type="Gene3D" id="1.10.10.60">
    <property type="entry name" value="Homeodomain-like"/>
    <property type="match status" value="2"/>
</dbReference>
<evidence type="ECO:0000313" key="6">
    <source>
        <dbReference type="Proteomes" id="UP001589654"/>
    </source>
</evidence>
<dbReference type="SUPFAM" id="SSF51215">
    <property type="entry name" value="Regulatory protein AraC"/>
    <property type="match status" value="1"/>
</dbReference>
<dbReference type="Proteomes" id="UP001589654">
    <property type="component" value="Unassembled WGS sequence"/>
</dbReference>
<name>A0ABV5JB98_9BACT</name>
<evidence type="ECO:0000313" key="5">
    <source>
        <dbReference type="EMBL" id="MFB9213194.1"/>
    </source>
</evidence>
<feature type="domain" description="HTH araC/xylS-type" evidence="4">
    <location>
        <begin position="196"/>
        <end position="294"/>
    </location>
</feature>
<dbReference type="CDD" id="cd06986">
    <property type="entry name" value="cupin_MmsR-like_N"/>
    <property type="match status" value="1"/>
</dbReference>
<dbReference type="RefSeq" id="WP_290248770.1">
    <property type="nucleotide sequence ID" value="NZ_JAUFQT010000001.1"/>
</dbReference>
<dbReference type="PROSITE" id="PS01124">
    <property type="entry name" value="HTH_ARAC_FAMILY_2"/>
    <property type="match status" value="1"/>
</dbReference>
<organism evidence="5 6">
    <name type="scientific">Echinicola jeungdonensis</name>
    <dbReference type="NCBI Taxonomy" id="709343"/>
    <lineage>
        <taxon>Bacteria</taxon>
        <taxon>Pseudomonadati</taxon>
        <taxon>Bacteroidota</taxon>
        <taxon>Cytophagia</taxon>
        <taxon>Cytophagales</taxon>
        <taxon>Cyclobacteriaceae</taxon>
        <taxon>Echinicola</taxon>
    </lineage>
</organism>
<sequence>MKNKPTLKTGFKGEKINVIPRRLLTDYSKRELTKNLYLTDIGYFPKALHHFRKRPQGCPEYILIYCIEGKGTIKINQSSFQLTPNSFYIIESKQNHAYFSDEKNPWSIFWVHFTGVNAKEIFQRFRKQNNNQPIIIPFEKNRIAEFEYMIDLFKNGISEEIFEYSSMLLHKTLGSFIYYSIKSNKKVQSSNEDLVNEIIDYLNQHIYDTVTIEEISRTFNKSSSTIFSLFKKKTGQSLIHFFNLLKVQKACELFNLTNMSVKEISYELNFQDPLYFSRLFKKYMGVSPSTYKNEL</sequence>
<dbReference type="Pfam" id="PF12833">
    <property type="entry name" value="HTH_18"/>
    <property type="match status" value="1"/>
</dbReference>
<proteinExistence type="predicted"/>
<dbReference type="PRINTS" id="PR00032">
    <property type="entry name" value="HTHARAC"/>
</dbReference>
<dbReference type="InterPro" id="IPR009057">
    <property type="entry name" value="Homeodomain-like_sf"/>
</dbReference>
<dbReference type="PANTHER" id="PTHR43280:SF30">
    <property type="entry name" value="MMSAB OPERON REGULATORY PROTEIN"/>
    <property type="match status" value="1"/>
</dbReference>